<dbReference type="AlphaFoldDB" id="A0A5N6YJU3"/>
<dbReference type="InterPro" id="IPR007219">
    <property type="entry name" value="XnlR_reg_dom"/>
</dbReference>
<dbReference type="InterPro" id="IPR002872">
    <property type="entry name" value="Proline_DH_dom"/>
</dbReference>
<evidence type="ECO:0000256" key="2">
    <source>
        <dbReference type="ARBA" id="ARBA00012695"/>
    </source>
</evidence>
<dbReference type="Proteomes" id="UP000325558">
    <property type="component" value="Unassembled WGS sequence"/>
</dbReference>
<keyword evidence="9" id="KW-0539">Nucleus</keyword>
<comment type="similarity">
    <text evidence="1">Belongs to the proline oxidase family.</text>
</comment>
<dbReference type="GO" id="GO:0000981">
    <property type="term" value="F:DNA-binding transcription factor activity, RNA polymerase II-specific"/>
    <property type="evidence" value="ECO:0007669"/>
    <property type="project" value="InterPro"/>
</dbReference>
<dbReference type="InterPro" id="IPR001138">
    <property type="entry name" value="Zn2Cys6_DnaBD"/>
</dbReference>
<dbReference type="PANTHER" id="PTHR13914">
    <property type="entry name" value="PROLINE OXIDASE"/>
    <property type="match status" value="1"/>
</dbReference>
<evidence type="ECO:0000313" key="12">
    <source>
        <dbReference type="EMBL" id="KAE8345725.1"/>
    </source>
</evidence>
<dbReference type="Gene3D" id="3.20.20.220">
    <property type="match status" value="1"/>
</dbReference>
<dbReference type="PROSITE" id="PS50048">
    <property type="entry name" value="ZN2_CY6_FUNGAL_2"/>
    <property type="match status" value="1"/>
</dbReference>
<dbReference type="InterPro" id="IPR015659">
    <property type="entry name" value="Proline_oxidase"/>
</dbReference>
<keyword evidence="3" id="KW-0479">Metal-binding</keyword>
<organism evidence="12">
    <name type="scientific">Aspergillus arachidicola</name>
    <dbReference type="NCBI Taxonomy" id="656916"/>
    <lineage>
        <taxon>Eukaryota</taxon>
        <taxon>Fungi</taxon>
        <taxon>Dikarya</taxon>
        <taxon>Ascomycota</taxon>
        <taxon>Pezizomycotina</taxon>
        <taxon>Eurotiomycetes</taxon>
        <taxon>Eurotiomycetidae</taxon>
        <taxon>Eurotiales</taxon>
        <taxon>Aspergillaceae</taxon>
        <taxon>Aspergillus</taxon>
        <taxon>Aspergillus subgen. Circumdati</taxon>
    </lineage>
</organism>
<name>A0A5N6YJU3_9EURO</name>
<keyword evidence="4" id="KW-0560">Oxidoreductase</keyword>
<keyword evidence="5" id="KW-0805">Transcription regulation</keyword>
<evidence type="ECO:0000256" key="4">
    <source>
        <dbReference type="ARBA" id="ARBA00023002"/>
    </source>
</evidence>
<evidence type="ECO:0000256" key="9">
    <source>
        <dbReference type="ARBA" id="ARBA00023242"/>
    </source>
</evidence>
<keyword evidence="8" id="KW-0804">Transcription</keyword>
<evidence type="ECO:0000256" key="6">
    <source>
        <dbReference type="ARBA" id="ARBA00023062"/>
    </source>
</evidence>
<evidence type="ECO:0000256" key="1">
    <source>
        <dbReference type="ARBA" id="ARBA00005869"/>
    </source>
</evidence>
<dbReference type="GO" id="GO:0010133">
    <property type="term" value="P:L-proline catabolic process to L-glutamate"/>
    <property type="evidence" value="ECO:0007669"/>
    <property type="project" value="TreeGrafter"/>
</dbReference>
<protein>
    <recommendedName>
        <fullName evidence="2">proline dehydrogenase</fullName>
        <ecNumber evidence="2">1.5.5.2</ecNumber>
    </recommendedName>
</protein>
<dbReference type="GO" id="GO:0006351">
    <property type="term" value="P:DNA-templated transcription"/>
    <property type="evidence" value="ECO:0007669"/>
    <property type="project" value="InterPro"/>
</dbReference>
<dbReference type="InterPro" id="IPR036864">
    <property type="entry name" value="Zn2-C6_fun-type_DNA-bd_sf"/>
</dbReference>
<dbReference type="EC" id="1.5.5.2" evidence="2"/>
<gene>
    <name evidence="12" type="ORF">BDV24DRAFT_177578</name>
</gene>
<keyword evidence="7" id="KW-0238">DNA-binding</keyword>
<reference evidence="12" key="1">
    <citation type="submission" date="2019-04" db="EMBL/GenBank/DDBJ databases">
        <title>Friends and foes A comparative genomics study of 23 Aspergillus species from section Flavi.</title>
        <authorList>
            <consortium name="DOE Joint Genome Institute"/>
            <person name="Kjaerbolling I."/>
            <person name="Vesth T."/>
            <person name="Frisvad J.C."/>
            <person name="Nybo J.L."/>
            <person name="Theobald S."/>
            <person name="Kildgaard S."/>
            <person name="Isbrandt T."/>
            <person name="Kuo A."/>
            <person name="Sato A."/>
            <person name="Lyhne E.K."/>
            <person name="Kogle M.E."/>
            <person name="Wiebenga A."/>
            <person name="Kun R.S."/>
            <person name="Lubbers R.J."/>
            <person name="Makela M.R."/>
            <person name="Barry K."/>
            <person name="Chovatia M."/>
            <person name="Clum A."/>
            <person name="Daum C."/>
            <person name="Haridas S."/>
            <person name="He G."/>
            <person name="LaButti K."/>
            <person name="Lipzen A."/>
            <person name="Mondo S."/>
            <person name="Riley R."/>
            <person name="Salamov A."/>
            <person name="Simmons B.A."/>
            <person name="Magnuson J.K."/>
            <person name="Henrissat B."/>
            <person name="Mortensen U.H."/>
            <person name="Larsen T.O."/>
            <person name="Devries R.P."/>
            <person name="Grigoriev I.V."/>
            <person name="Machida M."/>
            <person name="Baker S.E."/>
            <person name="Andersen M.R."/>
        </authorList>
    </citation>
    <scope>NUCLEOTIDE SEQUENCE</scope>
    <source>
        <strain evidence="12">CBS 117612</strain>
    </source>
</reference>
<feature type="compositionally biased region" description="Polar residues" evidence="10">
    <location>
        <begin position="1018"/>
        <end position="1033"/>
    </location>
</feature>
<dbReference type="InterPro" id="IPR029041">
    <property type="entry name" value="FAD-linked_oxidoreductase-like"/>
</dbReference>
<evidence type="ECO:0000256" key="10">
    <source>
        <dbReference type="SAM" id="MobiDB-lite"/>
    </source>
</evidence>
<dbReference type="Pfam" id="PF00172">
    <property type="entry name" value="Zn_clus"/>
    <property type="match status" value="1"/>
</dbReference>
<dbReference type="SMART" id="SM00906">
    <property type="entry name" value="Fungal_trans"/>
    <property type="match status" value="1"/>
</dbReference>
<dbReference type="Gene3D" id="4.10.240.10">
    <property type="entry name" value="Zn(2)-C6 fungal-type DNA-binding domain"/>
    <property type="match status" value="1"/>
</dbReference>
<feature type="region of interest" description="Disordered" evidence="10">
    <location>
        <begin position="1015"/>
        <end position="1057"/>
    </location>
</feature>
<dbReference type="PANTHER" id="PTHR13914:SF0">
    <property type="entry name" value="PROLINE DEHYDROGENASE 1, MITOCHONDRIAL"/>
    <property type="match status" value="1"/>
</dbReference>
<dbReference type="OrthoDB" id="3266505at2759"/>
<evidence type="ECO:0000256" key="5">
    <source>
        <dbReference type="ARBA" id="ARBA00023015"/>
    </source>
</evidence>
<dbReference type="Pfam" id="PF04082">
    <property type="entry name" value="Fungal_trans"/>
    <property type="match status" value="1"/>
</dbReference>
<dbReference type="GO" id="GO:0071949">
    <property type="term" value="F:FAD binding"/>
    <property type="evidence" value="ECO:0007669"/>
    <property type="project" value="TreeGrafter"/>
</dbReference>
<evidence type="ECO:0000259" key="11">
    <source>
        <dbReference type="PROSITE" id="PS50048"/>
    </source>
</evidence>
<dbReference type="EMBL" id="ML737118">
    <property type="protein sequence ID" value="KAE8345725.1"/>
    <property type="molecule type" value="Genomic_DNA"/>
</dbReference>
<feature type="domain" description="Zn(2)-C6 fungal-type" evidence="11">
    <location>
        <begin position="454"/>
        <end position="482"/>
    </location>
</feature>
<proteinExistence type="inferred from homology"/>
<dbReference type="GO" id="GO:0005739">
    <property type="term" value="C:mitochondrion"/>
    <property type="evidence" value="ECO:0007669"/>
    <property type="project" value="TreeGrafter"/>
</dbReference>
<evidence type="ECO:0000256" key="3">
    <source>
        <dbReference type="ARBA" id="ARBA00022723"/>
    </source>
</evidence>
<evidence type="ECO:0000256" key="7">
    <source>
        <dbReference type="ARBA" id="ARBA00023125"/>
    </source>
</evidence>
<dbReference type="Pfam" id="PF01619">
    <property type="entry name" value="Pro_dh"/>
    <property type="match status" value="1"/>
</dbReference>
<dbReference type="CDD" id="cd00067">
    <property type="entry name" value="GAL4"/>
    <property type="match status" value="1"/>
</dbReference>
<dbReference type="GO" id="GO:0003677">
    <property type="term" value="F:DNA binding"/>
    <property type="evidence" value="ECO:0007669"/>
    <property type="project" value="UniProtKB-KW"/>
</dbReference>
<dbReference type="SUPFAM" id="SSF51730">
    <property type="entry name" value="FAD-linked oxidoreductase"/>
    <property type="match status" value="1"/>
</dbReference>
<evidence type="ECO:0000256" key="8">
    <source>
        <dbReference type="ARBA" id="ARBA00023163"/>
    </source>
</evidence>
<dbReference type="GO" id="GO:0009893">
    <property type="term" value="P:positive regulation of metabolic process"/>
    <property type="evidence" value="ECO:0007669"/>
    <property type="project" value="UniProtKB-ARBA"/>
</dbReference>
<dbReference type="SMART" id="SM00066">
    <property type="entry name" value="GAL4"/>
    <property type="match status" value="1"/>
</dbReference>
<dbReference type="GO" id="GO:0008270">
    <property type="term" value="F:zinc ion binding"/>
    <property type="evidence" value="ECO:0007669"/>
    <property type="project" value="InterPro"/>
</dbReference>
<sequence>MASRTPIGSFRGTRLTVNTSRGRPSPLWLYQLPPHSLLPSKMLWRSLLVATISSHPWLLTPALKTLSVLAHPRVSFLDVNKNSVLRGILKTTFYNHFCAGENAAEVTSTIDRIKHMGFKGVILTYAREIVVDASSQKANSPTRPNEKASAQMIKSAEIEAWRQGVLETVEMVGTDDFLALKLTGAGPQVMHALSSNQPLPEQMMLALQDVCTRAIERNARIFVDAEQQSVQSGIDAVALNLMRCYNRNGTAVVYNTYQAYLKSTPENLLSHLDIADKEGFTLGVKLVRGAYINSEPRHLINDTKPDTDDSYNGIADGILCRQYGPFGAEREFPSTELFLATHNKESALAADSLYKERHAAEQPTTKVQYGQLLGMADEVSCRLLQLRDNSSQTAQTASPEVYKCLSWGTLGDCLSYLLRRAVENRDAVGRTKQEYYALRTEVKRRIKNMLSLRRCESCRRRKVKCSGDQPCRSCVRHNWECVPGHAGRRRYTEAHVKNLLDKIRLYEEQLSALSQAPPATSGTGIRNEYTTEAMPYQESDTGISPATDLTSGPAFESQVKSLLDRNHPGNSAILRTPGHRGSTEAVMQWTSARPLVSDDAVPTIPSLEESQHLLDRFLFYLGVNQHFFDPRTFSDSMVLLFQDEQTQEHQMHTIWFTEYLLVMAMAKLMDVEDPSSQPPGASLFAEAMRRLPPLHQLGEEGAITVEILTLIATYLQWCDRKHDAYLYIGLALRLAIALGFDKPAREQRCLPSETAHRVRLWWTVYMLDRRLSSGLGLAAGSDERQLRAELPRQAIGFQSPIALAINVRIARATDEIMSSLYGNTSITQLELVYKIQKILQNLYETGRSFPPALVLDFSRPLQTVTRTGASLYLMLFQAIILCTRPVLLQRVRREVQKHSNQQALQPLPAALGRLCETCNEAATKSLAILHALKRQQTIPRYGFFDLDATFSGAFVLVMMGLIDKTRDQPPPALDQAFDVLRFLSRAGNLAAERRLQDITHSCMHIWPNHILGADRQQGKQVDSGSPSAINLSSLGPRGDASGPHTSTSAIPPQPPQYTTVAAEGWEQDRDESRLLETWMHPDTANATFDMQVDWDWHLDLSVEAEGIYSSFFDPSLPLTGVDHLDWQEIEKIFNGQNDP</sequence>
<keyword evidence="6" id="KW-0642">Proline metabolism</keyword>
<dbReference type="GO" id="GO:0004657">
    <property type="term" value="F:proline dehydrogenase activity"/>
    <property type="evidence" value="ECO:0007669"/>
    <property type="project" value="UniProtKB-EC"/>
</dbReference>
<accession>A0A5N6YJU3</accession>
<dbReference type="SUPFAM" id="SSF57701">
    <property type="entry name" value="Zn2/Cys6 DNA-binding domain"/>
    <property type="match status" value="1"/>
</dbReference>
<dbReference type="CDD" id="cd12148">
    <property type="entry name" value="fungal_TF_MHR"/>
    <property type="match status" value="1"/>
</dbReference>